<keyword evidence="2" id="KW-1185">Reference proteome</keyword>
<organism evidence="1 2">
    <name type="scientific">Clostridium chauvoei JF4335</name>
    <dbReference type="NCBI Taxonomy" id="1351755"/>
    <lineage>
        <taxon>Bacteria</taxon>
        <taxon>Bacillati</taxon>
        <taxon>Bacillota</taxon>
        <taxon>Clostridia</taxon>
        <taxon>Eubacteriales</taxon>
        <taxon>Clostridiaceae</taxon>
        <taxon>Clostridium</taxon>
    </lineage>
</organism>
<dbReference type="Proteomes" id="UP000190476">
    <property type="component" value="Chromosome I"/>
</dbReference>
<dbReference type="RefSeq" id="WP_079481428.1">
    <property type="nucleotide sequence ID" value="NZ_CBML010000006.1"/>
</dbReference>
<gene>
    <name evidence="1" type="ORF">CCH01_15650</name>
</gene>
<accession>A0A1U6JF57</accession>
<dbReference type="OrthoDB" id="1904391at2"/>
<reference evidence="2" key="1">
    <citation type="submission" date="2017-03" db="EMBL/GenBank/DDBJ databases">
        <authorList>
            <person name="Falquet L."/>
            <person name="Falquet L."/>
        </authorList>
    </citation>
    <scope>NUCLEOTIDE SEQUENCE [LARGE SCALE GENOMIC DNA]</scope>
</reference>
<dbReference type="STRING" id="1351755.CCH01_15650"/>
<dbReference type="EMBL" id="LT799839">
    <property type="protein sequence ID" value="SLK18889.1"/>
    <property type="molecule type" value="Genomic_DNA"/>
</dbReference>
<proteinExistence type="predicted"/>
<name>A0A1U6JF57_9CLOT</name>
<evidence type="ECO:0000313" key="2">
    <source>
        <dbReference type="Proteomes" id="UP000190476"/>
    </source>
</evidence>
<evidence type="ECO:0000313" key="1">
    <source>
        <dbReference type="EMBL" id="SLK18889.1"/>
    </source>
</evidence>
<protein>
    <submittedName>
        <fullName evidence="1">Uncharacterized protein</fullName>
    </submittedName>
</protein>
<dbReference type="AlphaFoldDB" id="A0A1U6JF57"/>
<sequence>MGFWNLFKKKTNNTYYDDEELYEEEIGQEDEHKVSSVNIEYEFSSEIKNSEMLIEKDIEEIHYEDRKLTNEEIDELITGEILRVIENHDDFEKLKLSAKEAVRNIGEEYLYLIPGYIIDKISRPKNLRSQYDALGEWPMVVENAVLMILFSYRETGVEALSKIAYKNSAINISLRLKAINLLCKLAADGVECENIVNKIMNNLMAFDDEKKIKIFGFMSQIKGNNQVISLIQHFYKSFVKHGDVEYGYETLLHLINAAEKFTTGHLNFLKMLALGKGTINLEEIMGLDEDEEKIIYVKDIVEEYKVKAAITYYNLEKSDSDINSKLYYWSEYSLDKNIREEIKKVINDN</sequence>
<dbReference type="GeneID" id="66301896"/>